<evidence type="ECO:0000313" key="20">
    <source>
        <dbReference type="Proteomes" id="UP001629953"/>
    </source>
</evidence>
<keyword evidence="7 15" id="KW-0028">Amino-acid biosynthesis</keyword>
<evidence type="ECO:0000256" key="1">
    <source>
        <dbReference type="ARBA" id="ARBA00001164"/>
    </source>
</evidence>
<name>A0ABW9G225_9GAMM</name>
<comment type="catalytic activity">
    <reaction evidence="1 16">
        <text>N-(5-phospho-beta-D-ribosyl)anthranilate = 1-(2-carboxyphenylamino)-1-deoxy-D-ribulose 5-phosphate</text>
        <dbReference type="Rhea" id="RHEA:21540"/>
        <dbReference type="ChEBI" id="CHEBI:18277"/>
        <dbReference type="ChEBI" id="CHEBI:58613"/>
        <dbReference type="EC" id="5.3.1.24"/>
    </reaction>
</comment>
<evidence type="ECO:0000256" key="14">
    <source>
        <dbReference type="ARBA" id="ARBA00025592"/>
    </source>
</evidence>
<evidence type="ECO:0000259" key="17">
    <source>
        <dbReference type="Pfam" id="PF00218"/>
    </source>
</evidence>
<dbReference type="HAMAP" id="MF_00134_B">
    <property type="entry name" value="IGPS_B"/>
    <property type="match status" value="1"/>
</dbReference>
<dbReference type="HAMAP" id="MF_00135">
    <property type="entry name" value="PRAI"/>
    <property type="match status" value="1"/>
</dbReference>
<evidence type="ECO:0000256" key="8">
    <source>
        <dbReference type="ARBA" id="ARBA00022793"/>
    </source>
</evidence>
<dbReference type="Pfam" id="PF00218">
    <property type="entry name" value="IGPS"/>
    <property type="match status" value="1"/>
</dbReference>
<dbReference type="CDD" id="cd00331">
    <property type="entry name" value="IGPS"/>
    <property type="match status" value="1"/>
</dbReference>
<dbReference type="Pfam" id="PF00697">
    <property type="entry name" value="PRAI"/>
    <property type="match status" value="1"/>
</dbReference>
<comment type="pathway">
    <text evidence="4 15">Amino-acid biosynthesis; L-tryptophan biosynthesis; L-tryptophan from chorismate: step 4/5.</text>
</comment>
<dbReference type="InterPro" id="IPR045186">
    <property type="entry name" value="Indole-3-glycerol_P_synth"/>
</dbReference>
<evidence type="ECO:0000256" key="10">
    <source>
        <dbReference type="ARBA" id="ARBA00023141"/>
    </source>
</evidence>
<keyword evidence="10 15" id="KW-0057">Aromatic amino acid biosynthesis</keyword>
<dbReference type="GO" id="GO:0004640">
    <property type="term" value="F:phosphoribosylanthranilate isomerase activity"/>
    <property type="evidence" value="ECO:0007669"/>
    <property type="project" value="UniProtKB-EC"/>
</dbReference>
<dbReference type="CDD" id="cd00405">
    <property type="entry name" value="PRAI"/>
    <property type="match status" value="1"/>
</dbReference>
<protein>
    <recommendedName>
        <fullName evidence="15 16">Multifunctional fusion protein</fullName>
    </recommendedName>
    <domain>
        <recommendedName>
            <fullName evidence="15">Indole-3-glycerol phosphate synthase</fullName>
            <shortName evidence="15">IGPS</shortName>
            <ecNumber evidence="15">4.1.1.48</ecNumber>
        </recommendedName>
    </domain>
    <domain>
        <recommendedName>
            <fullName evidence="16">N-(5'-phosphoribosyl)anthranilate isomerase</fullName>
            <shortName evidence="16">PRAI</shortName>
            <ecNumber evidence="16">5.3.1.24</ecNumber>
        </recommendedName>
    </domain>
</protein>
<comment type="similarity">
    <text evidence="15">Belongs to the TrpC family.</text>
</comment>
<evidence type="ECO:0000256" key="2">
    <source>
        <dbReference type="ARBA" id="ARBA00001633"/>
    </source>
</evidence>
<keyword evidence="13" id="KW-0511">Multifunctional enzyme</keyword>
<dbReference type="InterPro" id="IPR013798">
    <property type="entry name" value="Indole-3-glycerol_P_synth_dom"/>
</dbReference>
<organism evidence="19 20">
    <name type="scientific">Celerinatantimonas yamalensis</name>
    <dbReference type="NCBI Taxonomy" id="559956"/>
    <lineage>
        <taxon>Bacteria</taxon>
        <taxon>Pseudomonadati</taxon>
        <taxon>Pseudomonadota</taxon>
        <taxon>Gammaproteobacteria</taxon>
        <taxon>Celerinatantimonadaceae</taxon>
        <taxon>Celerinatantimonas</taxon>
    </lineage>
</organism>
<dbReference type="PANTHER" id="PTHR22854">
    <property type="entry name" value="TRYPTOPHAN BIOSYNTHESIS PROTEIN"/>
    <property type="match status" value="1"/>
</dbReference>
<evidence type="ECO:0000259" key="18">
    <source>
        <dbReference type="Pfam" id="PF00697"/>
    </source>
</evidence>
<evidence type="ECO:0000256" key="15">
    <source>
        <dbReference type="HAMAP-Rule" id="MF_00134"/>
    </source>
</evidence>
<dbReference type="Gene3D" id="3.20.20.70">
    <property type="entry name" value="Aldolase class I"/>
    <property type="match status" value="2"/>
</dbReference>
<sequence length="459" mass="50339">MIIRETGTILDQIVADKLTWVAARKQQQPLASFKDQLTLSDRSFVDALTQSDTQFILECKKASPSKGQIREQFDLVAISRVYNRHAAAISVLTDEKYFQGSHEFLPIVRQHAHQPILCKDFFIDPYQVYLARFYQADVILLMLSVLDDELYQSLADVARSLGLDYLTEVSNQAELDRAIALDAPVIGINNRDLRDMSIDLTRTEKLAVHIPADRIIVSESGIYTNQDVRRLSPKVNAFLVGSSIMEQSDIEMACRKMILGEHKVCGLTRPIDAQNAYQAGAVYGGLIFAEQSPRALSLASAALIIQAAPLNYVGVFVDAPMAQIIETQKQLQLAVVQLHGQESDAYISALRQTLPVHCQIWKAVGVSEQRPALCQSADRTLFDCQCGAQSGGTGQSFDWTLVDGIVSQAMLAGGLGPDNIAQASQLGALGLDVNSGVESSVGQKDANKLAAVFRSLRHY</sequence>
<feature type="domain" description="N-(5'phosphoribosyl) anthranilate isomerase (PRAI)" evidence="18">
    <location>
        <begin position="263"/>
        <end position="453"/>
    </location>
</feature>
<dbReference type="NCBIfam" id="NF001377">
    <property type="entry name" value="PRK00278.2-4"/>
    <property type="match status" value="1"/>
</dbReference>
<comment type="catalytic activity">
    <reaction evidence="2 15">
        <text>1-(2-carboxyphenylamino)-1-deoxy-D-ribulose 5-phosphate + H(+) = (1S,2R)-1-C-(indol-3-yl)glycerol 3-phosphate + CO2 + H2O</text>
        <dbReference type="Rhea" id="RHEA:23476"/>
        <dbReference type="ChEBI" id="CHEBI:15377"/>
        <dbReference type="ChEBI" id="CHEBI:15378"/>
        <dbReference type="ChEBI" id="CHEBI:16526"/>
        <dbReference type="ChEBI" id="CHEBI:58613"/>
        <dbReference type="ChEBI" id="CHEBI:58866"/>
        <dbReference type="EC" id="4.1.1.48"/>
    </reaction>
</comment>
<keyword evidence="11 16" id="KW-0413">Isomerase</keyword>
<evidence type="ECO:0000256" key="11">
    <source>
        <dbReference type="ARBA" id="ARBA00023235"/>
    </source>
</evidence>
<dbReference type="EC" id="4.1.1.48" evidence="15"/>
<evidence type="ECO:0000256" key="13">
    <source>
        <dbReference type="ARBA" id="ARBA00023268"/>
    </source>
</evidence>
<evidence type="ECO:0000256" key="6">
    <source>
        <dbReference type="ARBA" id="ARBA00009847"/>
    </source>
</evidence>
<dbReference type="InterPro" id="IPR001468">
    <property type="entry name" value="Indole-3-GlycerolPSynthase_CS"/>
</dbReference>
<keyword evidence="8 15" id="KW-0210">Decarboxylase</keyword>
<dbReference type="EC" id="5.3.1.24" evidence="16"/>
<comment type="function">
    <text evidence="14">Bifunctional enzyme that catalyzes two sequential steps of tryptophan biosynthetic pathway. The first reaction is catalyzed by the isomerase, coded by the TrpF domain; the second reaction is catalyzed by the synthase, coded by the TrpC domain.</text>
</comment>
<evidence type="ECO:0000256" key="4">
    <source>
        <dbReference type="ARBA" id="ARBA00004696"/>
    </source>
</evidence>
<dbReference type="RefSeq" id="WP_408621899.1">
    <property type="nucleotide sequence ID" value="NZ_JBEQCT010000001.1"/>
</dbReference>
<dbReference type="InterPro" id="IPR013785">
    <property type="entry name" value="Aldolase_TIM"/>
</dbReference>
<comment type="pathway">
    <text evidence="3 16">Amino-acid biosynthesis; L-tryptophan biosynthesis; L-tryptophan from chorismate: step 3/5.</text>
</comment>
<accession>A0ABW9G225</accession>
<evidence type="ECO:0000313" key="19">
    <source>
        <dbReference type="EMBL" id="MFM2483739.1"/>
    </source>
</evidence>
<reference evidence="19 20" key="1">
    <citation type="journal article" date="2013" name="Int. J. Syst. Evol. Microbiol.">
        <title>Celerinatantimonas yamalensis sp. nov., a cold-adapted diazotrophic bacterium from a cold permafrost brine.</title>
        <authorList>
            <person name="Shcherbakova V."/>
            <person name="Chuvilskaya N."/>
            <person name="Rivkina E."/>
            <person name="Demidov N."/>
            <person name="Uchaeva V."/>
            <person name="Suetin S."/>
            <person name="Suzina N."/>
            <person name="Gilichinsky D."/>
        </authorList>
    </citation>
    <scope>NUCLEOTIDE SEQUENCE [LARGE SCALE GENOMIC DNA]</scope>
    <source>
        <strain evidence="19 20">C7</strain>
    </source>
</reference>
<dbReference type="InterPro" id="IPR001240">
    <property type="entry name" value="PRAI_dom"/>
</dbReference>
<dbReference type="PANTHER" id="PTHR22854:SF2">
    <property type="entry name" value="INDOLE-3-GLYCEROL-PHOSPHATE SYNTHASE"/>
    <property type="match status" value="1"/>
</dbReference>
<gene>
    <name evidence="19" type="primary">trpCF</name>
    <name evidence="15" type="synonym">trpC</name>
    <name evidence="16" type="synonym">trpF</name>
    <name evidence="19" type="ORF">ABUE30_01400</name>
</gene>
<comment type="caution">
    <text evidence="19">The sequence shown here is derived from an EMBL/GenBank/DDBJ whole genome shotgun (WGS) entry which is preliminary data.</text>
</comment>
<dbReference type="InterPro" id="IPR011060">
    <property type="entry name" value="RibuloseP-bd_barrel"/>
</dbReference>
<dbReference type="PROSITE" id="PS00614">
    <property type="entry name" value="IGPS"/>
    <property type="match status" value="1"/>
</dbReference>
<feature type="domain" description="Indole-3-glycerol phosphate synthase" evidence="17">
    <location>
        <begin position="10"/>
        <end position="256"/>
    </location>
</feature>
<keyword evidence="12 15" id="KW-0456">Lyase</keyword>
<keyword evidence="9 15" id="KW-0822">Tryptophan biosynthesis</keyword>
<evidence type="ECO:0000256" key="16">
    <source>
        <dbReference type="HAMAP-Rule" id="MF_00135"/>
    </source>
</evidence>
<evidence type="ECO:0000256" key="7">
    <source>
        <dbReference type="ARBA" id="ARBA00022605"/>
    </source>
</evidence>
<dbReference type="Proteomes" id="UP001629953">
    <property type="component" value="Unassembled WGS sequence"/>
</dbReference>
<keyword evidence="20" id="KW-1185">Reference proteome</keyword>
<dbReference type="SUPFAM" id="SSF51366">
    <property type="entry name" value="Ribulose-phoshate binding barrel"/>
    <property type="match status" value="2"/>
</dbReference>
<comment type="similarity">
    <text evidence="6">In the C-terminal section; belongs to the TrpF family.</text>
</comment>
<evidence type="ECO:0000256" key="5">
    <source>
        <dbReference type="ARBA" id="ARBA00007902"/>
    </source>
</evidence>
<evidence type="ECO:0000256" key="9">
    <source>
        <dbReference type="ARBA" id="ARBA00022822"/>
    </source>
</evidence>
<evidence type="ECO:0000256" key="3">
    <source>
        <dbReference type="ARBA" id="ARBA00004664"/>
    </source>
</evidence>
<proteinExistence type="inferred from homology"/>
<dbReference type="EMBL" id="JBEQCT010000001">
    <property type="protein sequence ID" value="MFM2483739.1"/>
    <property type="molecule type" value="Genomic_DNA"/>
</dbReference>
<dbReference type="NCBIfam" id="NF006945">
    <property type="entry name" value="PRK09427.1"/>
    <property type="match status" value="1"/>
</dbReference>
<dbReference type="GO" id="GO:0004425">
    <property type="term" value="F:indole-3-glycerol-phosphate synthase activity"/>
    <property type="evidence" value="ECO:0007669"/>
    <property type="project" value="UniProtKB-EC"/>
</dbReference>
<comment type="similarity">
    <text evidence="16">Belongs to the TrpF family.</text>
</comment>
<evidence type="ECO:0000256" key="12">
    <source>
        <dbReference type="ARBA" id="ARBA00023239"/>
    </source>
</evidence>
<comment type="similarity">
    <text evidence="5">In the N-terminal section; belongs to the TrpC family.</text>
</comment>